<name>A0A8S5UAA1_9CAUD</name>
<organism evidence="1">
    <name type="scientific">Myoviridae sp. ctZYN8</name>
    <dbReference type="NCBI Taxonomy" id="2825128"/>
    <lineage>
        <taxon>Viruses</taxon>
        <taxon>Duplodnaviria</taxon>
        <taxon>Heunggongvirae</taxon>
        <taxon>Uroviricota</taxon>
        <taxon>Caudoviricetes</taxon>
    </lineage>
</organism>
<evidence type="ECO:0000313" key="1">
    <source>
        <dbReference type="EMBL" id="DAF91371.1"/>
    </source>
</evidence>
<dbReference type="EMBL" id="BK016052">
    <property type="protein sequence ID" value="DAF91371.1"/>
    <property type="molecule type" value="Genomic_DNA"/>
</dbReference>
<accession>A0A8S5UAA1</accession>
<reference evidence="1" key="1">
    <citation type="journal article" date="2021" name="Proc. Natl. Acad. Sci. U.S.A.">
        <title>A Catalog of Tens of Thousands of Viruses from Human Metagenomes Reveals Hidden Associations with Chronic Diseases.</title>
        <authorList>
            <person name="Tisza M.J."/>
            <person name="Buck C.B."/>
        </authorList>
    </citation>
    <scope>NUCLEOTIDE SEQUENCE</scope>
    <source>
        <strain evidence="1">CtZYN8</strain>
    </source>
</reference>
<protein>
    <submittedName>
        <fullName evidence="1">Uncharacterized protein</fullName>
    </submittedName>
</protein>
<proteinExistence type="predicted"/>
<sequence>MNIAIVGNKHIAHDCSARIDVADMVVRISKMDYLDSGLVGTRTDALYLEPNCVWWGYPPERRRLDMLKTIPSIYIRNSWWRRTGEKLISQGILRWDQVHVIPPEVENGLKDCTTFAMAVYDVHRRLPEAVILGAGVDFGQERDRVFPYHAHSGESSYMDSLVKRGVLFPI</sequence>